<dbReference type="Gene3D" id="3.40.50.150">
    <property type="entry name" value="Vaccinia Virus protein VP39"/>
    <property type="match status" value="1"/>
</dbReference>
<dbReference type="EMBL" id="JAFJZO010000030">
    <property type="protein sequence ID" value="KAG5498622.1"/>
    <property type="molecule type" value="Genomic_DNA"/>
</dbReference>
<dbReference type="CDD" id="cd02440">
    <property type="entry name" value="AdoMet_MTases"/>
    <property type="match status" value="1"/>
</dbReference>
<dbReference type="InterPro" id="IPR007884">
    <property type="entry name" value="METL9"/>
</dbReference>
<name>A0A836L672_9TRYP</name>
<dbReference type="AlphaFoldDB" id="A0A836L672"/>
<dbReference type="RefSeq" id="XP_067755376.1">
    <property type="nucleotide sequence ID" value="XM_067898932.1"/>
</dbReference>
<protein>
    <recommendedName>
        <fullName evidence="3">DREV methyltransferase</fullName>
    </recommendedName>
</protein>
<dbReference type="PANTHER" id="PTHR12890:SF0">
    <property type="entry name" value="PROTEIN-L-HISTIDINE N-PROS-METHYLTRANSFERASE"/>
    <property type="match status" value="1"/>
</dbReference>
<dbReference type="GeneID" id="94289009"/>
<proteinExistence type="predicted"/>
<dbReference type="KEGG" id="phet:94289009"/>
<evidence type="ECO:0000313" key="2">
    <source>
        <dbReference type="Proteomes" id="UP000674318"/>
    </source>
</evidence>
<comment type="caution">
    <text evidence="1">The sequence shown here is derived from an EMBL/GenBank/DDBJ whole genome shotgun (WGS) entry which is preliminary data.</text>
</comment>
<dbReference type="OrthoDB" id="199041at2759"/>
<dbReference type="GO" id="GO:0106370">
    <property type="term" value="F:protein-L-histidine N-pros-methyltransferase activity"/>
    <property type="evidence" value="ECO:0007669"/>
    <property type="project" value="InterPro"/>
</dbReference>
<dbReference type="SUPFAM" id="SSF53335">
    <property type="entry name" value="S-adenosyl-L-methionine-dependent methyltransferases"/>
    <property type="match status" value="1"/>
</dbReference>
<organism evidence="1 2">
    <name type="scientific">Porcisia hertigi</name>
    <dbReference type="NCBI Taxonomy" id="2761500"/>
    <lineage>
        <taxon>Eukaryota</taxon>
        <taxon>Discoba</taxon>
        <taxon>Euglenozoa</taxon>
        <taxon>Kinetoplastea</taxon>
        <taxon>Metakinetoplastina</taxon>
        <taxon>Trypanosomatida</taxon>
        <taxon>Trypanosomatidae</taxon>
        <taxon>Leishmaniinae</taxon>
        <taxon>Porcisia</taxon>
    </lineage>
</organism>
<keyword evidence="2" id="KW-1185">Reference proteome</keyword>
<accession>A0A836L672</accession>
<gene>
    <name evidence="1" type="ORF">JKF63_02908</name>
</gene>
<reference evidence="1 2" key="1">
    <citation type="submission" date="2021-02" db="EMBL/GenBank/DDBJ databases">
        <title>Porcisia hertigi Genome sequencing and assembly.</title>
        <authorList>
            <person name="Almutairi H."/>
            <person name="Gatherer D."/>
        </authorList>
    </citation>
    <scope>NUCLEOTIDE SEQUENCE [LARGE SCALE GENOMIC DNA]</scope>
    <source>
        <strain evidence="1 2">C119</strain>
    </source>
</reference>
<dbReference type="InterPro" id="IPR029063">
    <property type="entry name" value="SAM-dependent_MTases_sf"/>
</dbReference>
<dbReference type="Proteomes" id="UP000674318">
    <property type="component" value="Unassembled WGS sequence"/>
</dbReference>
<evidence type="ECO:0000313" key="1">
    <source>
        <dbReference type="EMBL" id="KAG5498622.1"/>
    </source>
</evidence>
<evidence type="ECO:0008006" key="3">
    <source>
        <dbReference type="Google" id="ProtNLM"/>
    </source>
</evidence>
<sequence length="307" mass="34813">MHTLSKDLQLYASGRRGRPALIYKPQMNLLSPSLAELFEASGCDAETTAFLVRSRNISLWRLMVADFLSLFLSRTTAHGFVGRGMMFVYSTEQIRCLLRPPHAPPTSPLPADFRFESLLDIGAGDGGVTAKIAPLFKRVCATEFSGSMRWRLRCRGYEVLPHDNPFYMNTPGKALERRYFDVISCNNVLDRADKPQTLLQEMRDSLKPNGFLVLAVVLPWCPFVEDGPRQRKPSEILPMEGGECCRGASFEQSLSKLVENVLVPMGFELIRWTRLPYLCEGNLRIEYALLNDAVFILRKRDDFERPA</sequence>
<dbReference type="Pfam" id="PF05219">
    <property type="entry name" value="DREV"/>
    <property type="match status" value="1"/>
</dbReference>
<dbReference type="PANTHER" id="PTHR12890">
    <property type="entry name" value="DREV PROTEIN"/>
    <property type="match status" value="1"/>
</dbReference>